<name>X1K0C9_9ZZZZ</name>
<reference evidence="1" key="1">
    <citation type="journal article" date="2014" name="Front. Microbiol.">
        <title>High frequency of phylogenetically diverse reductive dehalogenase-homologous genes in deep subseafloor sedimentary metagenomes.</title>
        <authorList>
            <person name="Kawai M."/>
            <person name="Futagami T."/>
            <person name="Toyoda A."/>
            <person name="Takaki Y."/>
            <person name="Nishi S."/>
            <person name="Hori S."/>
            <person name="Arai W."/>
            <person name="Tsubouchi T."/>
            <person name="Morono Y."/>
            <person name="Uchiyama I."/>
            <person name="Ito T."/>
            <person name="Fujiyama A."/>
            <person name="Inagaki F."/>
            <person name="Takami H."/>
        </authorList>
    </citation>
    <scope>NUCLEOTIDE SEQUENCE</scope>
    <source>
        <strain evidence="1">Expedition CK06-06</strain>
    </source>
</reference>
<protein>
    <submittedName>
        <fullName evidence="1">Uncharacterized protein</fullName>
    </submittedName>
</protein>
<comment type="caution">
    <text evidence="1">The sequence shown here is derived from an EMBL/GenBank/DDBJ whole genome shotgun (WGS) entry which is preliminary data.</text>
</comment>
<dbReference type="AlphaFoldDB" id="X1K0C9"/>
<proteinExistence type="predicted"/>
<organism evidence="1">
    <name type="scientific">marine sediment metagenome</name>
    <dbReference type="NCBI Taxonomy" id="412755"/>
    <lineage>
        <taxon>unclassified sequences</taxon>
        <taxon>metagenomes</taxon>
        <taxon>ecological metagenomes</taxon>
    </lineage>
</organism>
<dbReference type="EMBL" id="BARU01039677">
    <property type="protein sequence ID" value="GAH83754.1"/>
    <property type="molecule type" value="Genomic_DNA"/>
</dbReference>
<accession>X1K0C9</accession>
<evidence type="ECO:0000313" key="1">
    <source>
        <dbReference type="EMBL" id="GAH83754.1"/>
    </source>
</evidence>
<gene>
    <name evidence="1" type="ORF">S03H2_61466</name>
</gene>
<feature type="non-terminal residue" evidence="1">
    <location>
        <position position="34"/>
    </location>
</feature>
<sequence>MSETIKVEAEIGAQYSLFSTDDGESYSGGGSYMI</sequence>